<dbReference type="InterPro" id="IPR011993">
    <property type="entry name" value="PH-like_dom_sf"/>
</dbReference>
<dbReference type="Pfam" id="PF18124">
    <property type="entry name" value="Kindlin_2_N"/>
    <property type="match status" value="1"/>
</dbReference>
<evidence type="ECO:0000313" key="3">
    <source>
        <dbReference type="EMBL" id="CAB3245797.1"/>
    </source>
</evidence>
<accession>A0A6F9DDD0</accession>
<gene>
    <name evidence="3" type="primary">Fermt2</name>
</gene>
<dbReference type="InterPro" id="IPR040790">
    <property type="entry name" value="Kindlin_2_N"/>
</dbReference>
<dbReference type="Gene3D" id="2.30.29.30">
    <property type="entry name" value="Pleckstrin-homology domain (PH domain)/Phosphotyrosine-binding domain (PTB)"/>
    <property type="match status" value="2"/>
</dbReference>
<evidence type="ECO:0000259" key="2">
    <source>
        <dbReference type="PROSITE" id="PS50003"/>
    </source>
</evidence>
<dbReference type="GO" id="GO:0030055">
    <property type="term" value="C:cell-substrate junction"/>
    <property type="evidence" value="ECO:0007669"/>
    <property type="project" value="TreeGrafter"/>
</dbReference>
<dbReference type="SUPFAM" id="SSF47031">
    <property type="entry name" value="Second domain of FERM"/>
    <property type="match status" value="1"/>
</dbReference>
<dbReference type="GO" id="GO:0005178">
    <property type="term" value="F:integrin binding"/>
    <property type="evidence" value="ECO:0007669"/>
    <property type="project" value="TreeGrafter"/>
</dbReference>
<dbReference type="CDD" id="cd17096">
    <property type="entry name" value="FERM_F1_kindlins"/>
    <property type="match status" value="1"/>
</dbReference>
<dbReference type="Gene3D" id="3.10.20.90">
    <property type="entry name" value="Phosphatidylinositol 3-kinase Catalytic Subunit, Chain A, domain 1"/>
    <property type="match status" value="2"/>
</dbReference>
<dbReference type="Pfam" id="PF00373">
    <property type="entry name" value="FERM_M"/>
    <property type="match status" value="1"/>
</dbReference>
<dbReference type="AlphaFoldDB" id="A0A6F9DDD0"/>
<sequence length="710" mass="80490">MSALSGVRMADGRYADGSWELKIKVTDMAIKNEHGETIKNVDIPVLVTTELHVGGVIAKLVDSLKSKYDVQKSWSDYELWWPKACKWLDKMGQVLGKYEVQADAQLEYTPKHKIVKVQLPDLQYANVQVNFAAKVLHTVIDICKFFDIRHPEELSILVPPRQGKGEKNNTPTKKQNANGTQEDGLLTPNVLTPGMTPTSPYTPAVHPSIAKLRGGSPMYNTLTPKNMKGSPMTSHSLEFLDSAYVDPKLLMNSGKPSVTALANLFRPKTLLDKARYNTGWLDSSRCLMEQGVKEHDTISLRYKFYSFFDLNPKYDGIRINQLYEQAKWSLLCEDLDCTEEEMIMFASLQYHITKLSENTDEEMEQNDNRDIDQALQDLEGTLGSTSIANKSDITTVPELAHYLRLFKPKKFTLKGYKKYYFIFKDTNISYFKTKEDAAALSSPTTIKLKGAEVVPDVNISEDKYIIKLFIASAEGMTELWLRCDTEVIYCQWIAACKLAAKGHTMADASYEVEVQNFRTLLKLQRSGAGNGSAGDASGGNLATSIEPQYYVARRHLRKLGNKMAVRKIQESVTNYSTYNLINAKLAYIKAWQALPEFGLTHFYVKFRGARKEELVGVAYNRLIRMEPNTGEAIKTWRYNAMKAWSVNWDTNQVIVELEEEQNIMFACTRFSPKLVHELIGGYIFLSMRTRDADETLDDEKFFKLTGGWNG</sequence>
<feature type="domain" description="PH" evidence="2">
    <location>
        <begin position="398"/>
        <end position="501"/>
    </location>
</feature>
<dbReference type="GO" id="GO:0007229">
    <property type="term" value="P:integrin-mediated signaling pathway"/>
    <property type="evidence" value="ECO:0007669"/>
    <property type="project" value="InterPro"/>
</dbReference>
<dbReference type="InterPro" id="IPR037843">
    <property type="entry name" value="Kindlin/fermitin"/>
</dbReference>
<name>A0A6F9DDD0_9ASCI</name>
<dbReference type="SMART" id="SM00295">
    <property type="entry name" value="B41"/>
    <property type="match status" value="1"/>
</dbReference>
<dbReference type="EMBL" id="LR785158">
    <property type="protein sequence ID" value="CAB3245797.1"/>
    <property type="molecule type" value="mRNA"/>
</dbReference>
<dbReference type="CDD" id="cd17095">
    <property type="entry name" value="FERM_F0_kindlins"/>
    <property type="match status" value="1"/>
</dbReference>
<dbReference type="Pfam" id="PF00169">
    <property type="entry name" value="PH"/>
    <property type="match status" value="1"/>
</dbReference>
<feature type="region of interest" description="Disordered" evidence="1">
    <location>
        <begin position="159"/>
        <end position="186"/>
    </location>
</feature>
<feature type="compositionally biased region" description="Polar residues" evidence="1">
    <location>
        <begin position="168"/>
        <end position="181"/>
    </location>
</feature>
<dbReference type="InterPro" id="IPR019748">
    <property type="entry name" value="FERM_central"/>
</dbReference>
<dbReference type="InterPro" id="IPR019749">
    <property type="entry name" value="Band_41_domain"/>
</dbReference>
<dbReference type="SMART" id="SM00233">
    <property type="entry name" value="PH"/>
    <property type="match status" value="1"/>
</dbReference>
<proteinExistence type="evidence at transcript level"/>
<dbReference type="InterPro" id="IPR001849">
    <property type="entry name" value="PH_domain"/>
</dbReference>
<dbReference type="PANTHER" id="PTHR16160">
    <property type="entry name" value="FERMITIN 2-RELATED"/>
    <property type="match status" value="1"/>
</dbReference>
<dbReference type="CDD" id="cd14473">
    <property type="entry name" value="FERM_B-lobe"/>
    <property type="match status" value="1"/>
</dbReference>
<dbReference type="InterPro" id="IPR035963">
    <property type="entry name" value="FERM_2"/>
</dbReference>
<evidence type="ECO:0000256" key="1">
    <source>
        <dbReference type="SAM" id="MobiDB-lite"/>
    </source>
</evidence>
<dbReference type="GO" id="GO:0007160">
    <property type="term" value="P:cell-matrix adhesion"/>
    <property type="evidence" value="ECO:0007669"/>
    <property type="project" value="TreeGrafter"/>
</dbReference>
<dbReference type="SUPFAM" id="SSF50729">
    <property type="entry name" value="PH domain-like"/>
    <property type="match status" value="2"/>
</dbReference>
<organism evidence="3">
    <name type="scientific">Phallusia mammillata</name>
    <dbReference type="NCBI Taxonomy" id="59560"/>
    <lineage>
        <taxon>Eukaryota</taxon>
        <taxon>Metazoa</taxon>
        <taxon>Chordata</taxon>
        <taxon>Tunicata</taxon>
        <taxon>Ascidiacea</taxon>
        <taxon>Phlebobranchia</taxon>
        <taxon>Ascidiidae</taxon>
        <taxon>Phallusia</taxon>
    </lineage>
</organism>
<dbReference type="PROSITE" id="PS50003">
    <property type="entry name" value="PH_DOMAIN"/>
    <property type="match status" value="1"/>
</dbReference>
<reference evidence="3" key="1">
    <citation type="submission" date="2020-04" db="EMBL/GenBank/DDBJ databases">
        <authorList>
            <person name="Neveu A P."/>
        </authorList>
    </citation>
    <scope>NUCLEOTIDE SEQUENCE</scope>
    <source>
        <tissue evidence="3">Whole embryo</tissue>
    </source>
</reference>
<dbReference type="PANTHER" id="PTHR16160:SF13">
    <property type="entry name" value="FERMITIN 2-RELATED"/>
    <property type="match status" value="1"/>
</dbReference>
<protein>
    <submittedName>
        <fullName evidence="3">Fermitin family homolog 2</fullName>
    </submittedName>
</protein>